<dbReference type="InterPro" id="IPR007750">
    <property type="entry name" value="DUF674"/>
</dbReference>
<feature type="region of interest" description="Disordered" evidence="1">
    <location>
        <begin position="493"/>
        <end position="513"/>
    </location>
</feature>
<sequence length="513" mass="57721">MAESSGERKVYLRLVIDEEKKKVVLAEAGTDFVDVLFSFLTLPMGTITRLLEKHEKSQAVTVGCFNNLYRSVMDMAIDNFETEACKKMLLYPRSTRDFQCKKLKLNINPSEGDKYFKCPSFSYCKLCSNFNTSLCRCGNLMKEEIQVSELNVVDKVQDGVFIKGGSTFIITDELEVAAKSTGLVLERLKSLGCADVNKLGERLVGIGFKEVLALLQCVFSSNTPLTDTFLNKQSPQVVTRIYKSPSPCVKIEEEEAEPEKVITLNAIVRKFDKKILFVDCGEDFVELLFSFLATPLESVLEISGNNNISLGCIANFCRSFKHLSVNEGNEVSASKYVLPCFYSFQMQLSGITTLKPPVYYRYYILASINKPQYALTRDSNQLPYYRHEKLVPVTLLDPKSHAYDQSRHGGGFLKKETRFTVSDDLIITPMNSCSTVCLLKKLQINTEDLQVQVISISKAEALNLLRASLVTSSALNEALCHLITKEPKKRPVCETPQLRRSQRKKLNDAESHP</sequence>
<organism evidence="2 3">
    <name type="scientific">Cardamine amara subsp. amara</name>
    <dbReference type="NCBI Taxonomy" id="228776"/>
    <lineage>
        <taxon>Eukaryota</taxon>
        <taxon>Viridiplantae</taxon>
        <taxon>Streptophyta</taxon>
        <taxon>Embryophyta</taxon>
        <taxon>Tracheophyta</taxon>
        <taxon>Spermatophyta</taxon>
        <taxon>Magnoliopsida</taxon>
        <taxon>eudicotyledons</taxon>
        <taxon>Gunneridae</taxon>
        <taxon>Pentapetalae</taxon>
        <taxon>rosids</taxon>
        <taxon>malvids</taxon>
        <taxon>Brassicales</taxon>
        <taxon>Brassicaceae</taxon>
        <taxon>Cardamineae</taxon>
        <taxon>Cardamine</taxon>
    </lineage>
</organism>
<accession>A0ABD1A1D4</accession>
<dbReference type="Pfam" id="PF05056">
    <property type="entry name" value="DUF674"/>
    <property type="match status" value="1"/>
</dbReference>
<protein>
    <recommendedName>
        <fullName evidence="4">DUF674 family protein</fullName>
    </recommendedName>
</protein>
<proteinExistence type="predicted"/>
<evidence type="ECO:0000313" key="3">
    <source>
        <dbReference type="Proteomes" id="UP001558713"/>
    </source>
</evidence>
<dbReference type="PANTHER" id="PTHR33103:SF27">
    <property type="entry name" value="OS04G0594700 PROTEIN"/>
    <property type="match status" value="1"/>
</dbReference>
<comment type="caution">
    <text evidence="2">The sequence shown here is derived from an EMBL/GenBank/DDBJ whole genome shotgun (WGS) entry which is preliminary data.</text>
</comment>
<evidence type="ECO:0000313" key="2">
    <source>
        <dbReference type="EMBL" id="KAL1200584.1"/>
    </source>
</evidence>
<evidence type="ECO:0000256" key="1">
    <source>
        <dbReference type="SAM" id="MobiDB-lite"/>
    </source>
</evidence>
<dbReference type="EMBL" id="JBANAX010000615">
    <property type="protein sequence ID" value="KAL1200584.1"/>
    <property type="molecule type" value="Genomic_DNA"/>
</dbReference>
<name>A0ABD1A1D4_CARAN</name>
<dbReference type="PANTHER" id="PTHR33103">
    <property type="entry name" value="OS01G0153900 PROTEIN"/>
    <property type="match status" value="1"/>
</dbReference>
<dbReference type="AlphaFoldDB" id="A0ABD1A1D4"/>
<evidence type="ECO:0008006" key="4">
    <source>
        <dbReference type="Google" id="ProtNLM"/>
    </source>
</evidence>
<reference evidence="2 3" key="1">
    <citation type="submission" date="2024-04" db="EMBL/GenBank/DDBJ databases">
        <title>Genome assembly C_amara_ONT_v2.</title>
        <authorList>
            <person name="Yant L."/>
            <person name="Moore C."/>
            <person name="Slenker M."/>
        </authorList>
    </citation>
    <scope>NUCLEOTIDE SEQUENCE [LARGE SCALE GENOMIC DNA]</scope>
    <source>
        <tissue evidence="2">Leaf</tissue>
    </source>
</reference>
<dbReference type="Proteomes" id="UP001558713">
    <property type="component" value="Unassembled WGS sequence"/>
</dbReference>
<keyword evidence="3" id="KW-1185">Reference proteome</keyword>
<gene>
    <name evidence="2" type="ORF">V5N11_032982</name>
</gene>